<dbReference type="EC" id="2.3.2.3" evidence="6"/>
<comment type="function">
    <text evidence="6">Catalyzes the transfer of a lysyl group from L-lysyl-tRNA(Lys) to membrane-bound phosphatidylglycerol (PG), which produces lysylphosphatidylglycerol (LPG), a major component of the bacterial membrane with a positive net charge. LPG synthesis contributes to bacterial virulence as it is involved in the resistance mechanism against cationic antimicrobial peptides (CAMP) produces by the host's immune system (defensins, cathelicidins) and by the competing microorganisms.</text>
</comment>
<gene>
    <name evidence="6" type="primary">mprF</name>
    <name evidence="7" type="ORF">FZD47_07795</name>
</gene>
<keyword evidence="5 6" id="KW-0472">Membrane</keyword>
<comment type="caution">
    <text evidence="7">The sequence shown here is derived from an EMBL/GenBank/DDBJ whole genome shotgun (WGS) entry which is preliminary data.</text>
</comment>
<feature type="transmembrane region" description="Helical" evidence="6">
    <location>
        <begin position="195"/>
        <end position="212"/>
    </location>
</feature>
<keyword evidence="6" id="KW-0046">Antibiotic resistance</keyword>
<feature type="transmembrane region" description="Helical" evidence="6">
    <location>
        <begin position="262"/>
        <end position="282"/>
    </location>
</feature>
<feature type="transmembrane region" description="Helical" evidence="6">
    <location>
        <begin position="302"/>
        <end position="327"/>
    </location>
</feature>
<organism evidence="7 8">
    <name type="scientific">Bacillus infantis</name>
    <dbReference type="NCBI Taxonomy" id="324767"/>
    <lineage>
        <taxon>Bacteria</taxon>
        <taxon>Bacillati</taxon>
        <taxon>Bacillota</taxon>
        <taxon>Bacilli</taxon>
        <taxon>Bacillales</taxon>
        <taxon>Bacillaceae</taxon>
        <taxon>Bacillus</taxon>
    </lineage>
</organism>
<dbReference type="Proteomes" id="UP000323732">
    <property type="component" value="Unassembled WGS sequence"/>
</dbReference>
<dbReference type="Pfam" id="PF03706">
    <property type="entry name" value="LPG_synthase_TM"/>
    <property type="match status" value="1"/>
</dbReference>
<comment type="catalytic activity">
    <reaction evidence="6">
        <text>L-lysyl-tRNA(Lys) + a 1,2-diacyl-sn-glycero-3-phospho-(1'-sn-glycerol) = a 1,2-diacyl-sn-glycero-3-phospho-1'-(3'-O-L-lysyl)-sn-glycerol + tRNA(Lys)</text>
        <dbReference type="Rhea" id="RHEA:10668"/>
        <dbReference type="Rhea" id="RHEA-COMP:9696"/>
        <dbReference type="Rhea" id="RHEA-COMP:9697"/>
        <dbReference type="ChEBI" id="CHEBI:64716"/>
        <dbReference type="ChEBI" id="CHEBI:75792"/>
        <dbReference type="ChEBI" id="CHEBI:78442"/>
        <dbReference type="ChEBI" id="CHEBI:78529"/>
        <dbReference type="EC" id="2.3.2.3"/>
    </reaction>
</comment>
<protein>
    <recommendedName>
        <fullName evidence="6">Phosphatidylglycerol lysyltransferase</fullName>
        <ecNumber evidence="6">2.3.2.3</ecNumber>
    </recommendedName>
    <alternativeName>
        <fullName evidence="6">Lysylphosphatidylglycerol synthase</fullName>
    </alternativeName>
</protein>
<reference evidence="7 8" key="1">
    <citation type="submission" date="2019-08" db="EMBL/GenBank/DDBJ databases">
        <title>Bacillus genomes from the desert of Cuatro Cienegas, Coahuila.</title>
        <authorList>
            <person name="Olmedo-Alvarez G."/>
        </authorList>
    </citation>
    <scope>NUCLEOTIDE SEQUENCE [LARGE SCALE GENOMIC DNA]</scope>
    <source>
        <strain evidence="7 8">CH37_1T</strain>
    </source>
</reference>
<evidence type="ECO:0000256" key="2">
    <source>
        <dbReference type="ARBA" id="ARBA00022475"/>
    </source>
</evidence>
<evidence type="ECO:0000256" key="3">
    <source>
        <dbReference type="ARBA" id="ARBA00022692"/>
    </source>
</evidence>
<evidence type="ECO:0000313" key="8">
    <source>
        <dbReference type="Proteomes" id="UP000323732"/>
    </source>
</evidence>
<keyword evidence="4 6" id="KW-1133">Transmembrane helix</keyword>
<name>A0A5D4SQI1_9BACI</name>
<evidence type="ECO:0000313" key="7">
    <source>
        <dbReference type="EMBL" id="TYS65229.1"/>
    </source>
</evidence>
<feature type="transmembrane region" description="Helical" evidence="6">
    <location>
        <begin position="86"/>
        <end position="108"/>
    </location>
</feature>
<comment type="similarity">
    <text evidence="6">Belongs to the LPG synthase family.</text>
</comment>
<dbReference type="GO" id="GO:0046677">
    <property type="term" value="P:response to antibiotic"/>
    <property type="evidence" value="ECO:0007669"/>
    <property type="project" value="UniProtKB-KW"/>
</dbReference>
<evidence type="ECO:0000256" key="5">
    <source>
        <dbReference type="ARBA" id="ARBA00023136"/>
    </source>
</evidence>
<dbReference type="GO" id="GO:0005886">
    <property type="term" value="C:plasma membrane"/>
    <property type="evidence" value="ECO:0007669"/>
    <property type="project" value="UniProtKB-SubCell"/>
</dbReference>
<feature type="transmembrane region" description="Helical" evidence="6">
    <location>
        <begin position="232"/>
        <end position="250"/>
    </location>
</feature>
<dbReference type="GO" id="GO:0006629">
    <property type="term" value="P:lipid metabolic process"/>
    <property type="evidence" value="ECO:0007669"/>
    <property type="project" value="UniProtKB-KW"/>
</dbReference>
<keyword evidence="2" id="KW-1003">Cell membrane</keyword>
<feature type="transmembrane region" description="Helical" evidence="6">
    <location>
        <begin position="120"/>
        <end position="144"/>
    </location>
</feature>
<keyword evidence="6" id="KW-0808">Transferase</keyword>
<dbReference type="PANTHER" id="PTHR39087">
    <property type="entry name" value="UPF0104 MEMBRANE PROTEIN MJ1595"/>
    <property type="match status" value="1"/>
</dbReference>
<dbReference type="GO" id="GO:0050071">
    <property type="term" value="F:phosphatidylglycerol lysyltransferase activity"/>
    <property type="evidence" value="ECO:0007669"/>
    <property type="project" value="UniProtKB-EC"/>
</dbReference>
<accession>A0A5D4SQI1</accession>
<evidence type="ECO:0000256" key="6">
    <source>
        <dbReference type="RuleBase" id="RU363042"/>
    </source>
</evidence>
<feature type="transmembrane region" description="Helical" evidence="6">
    <location>
        <begin position="164"/>
        <end position="183"/>
    </location>
</feature>
<evidence type="ECO:0000256" key="4">
    <source>
        <dbReference type="ARBA" id="ARBA00022989"/>
    </source>
</evidence>
<keyword evidence="6" id="KW-0443">Lipid metabolism</keyword>
<dbReference type="PANTHER" id="PTHR39087:SF2">
    <property type="entry name" value="UPF0104 MEMBRANE PROTEIN MJ1595"/>
    <property type="match status" value="1"/>
</dbReference>
<sequence length="333" mass="37197">MLPGGGPTDSAGCRFFLNERMNRISYGRLTERRKRVAIKNKYIFLLKLALPALFFIVLGYEAKGMLSKLDWDASAGLARSLSFLDLLYIFALGIAALSPMYFYDVVLLQMFSVHIPKTKLFFYSLSANAYSNIVGLGGIAGATLRTYFYKKYLPKDSPLVLTAAKLSFFFLTGLSLFAIAVLTNSAGPLDGWESVPLWAIALYNPLFLALYWHRKPFWDIPGNRKGFVSELVAISIFEWLFIVLCIWGISHTIGVNISFFQLFPIVIIALCTGIISMIPGGAGSFDLIFLLMMQREGVAGEAAMLILFLYRLSYYLFPVLLGTPFIVKKILGK</sequence>
<keyword evidence="3 6" id="KW-0812">Transmembrane</keyword>
<feature type="transmembrane region" description="Helical" evidence="6">
    <location>
        <begin position="42"/>
        <end position="60"/>
    </location>
</feature>
<comment type="subcellular location">
    <subcellularLocation>
        <location evidence="1 6">Cell membrane</location>
        <topology evidence="1 6">Multi-pass membrane protein</topology>
    </subcellularLocation>
</comment>
<dbReference type="EMBL" id="VTES01000002">
    <property type="protein sequence ID" value="TYS65229.1"/>
    <property type="molecule type" value="Genomic_DNA"/>
</dbReference>
<evidence type="ECO:0000256" key="1">
    <source>
        <dbReference type="ARBA" id="ARBA00004651"/>
    </source>
</evidence>
<proteinExistence type="inferred from homology"/>
<dbReference type="InterPro" id="IPR022791">
    <property type="entry name" value="L-PG_synthase/AglD"/>
</dbReference>
<dbReference type="AlphaFoldDB" id="A0A5D4SQI1"/>